<comment type="caution">
    <text evidence="2">The sequence shown here is derived from an EMBL/GenBank/DDBJ whole genome shotgun (WGS) entry which is preliminary data.</text>
</comment>
<feature type="compositionally biased region" description="Pro residues" evidence="1">
    <location>
        <begin position="60"/>
        <end position="69"/>
    </location>
</feature>
<dbReference type="EMBL" id="NHZQ01000138">
    <property type="protein sequence ID" value="PSK50461.1"/>
    <property type="molecule type" value="Genomic_DNA"/>
</dbReference>
<feature type="region of interest" description="Disordered" evidence="1">
    <location>
        <begin position="1"/>
        <end position="100"/>
    </location>
</feature>
<dbReference type="AlphaFoldDB" id="A0A2P7ZQI0"/>
<feature type="compositionally biased region" description="Polar residues" evidence="1">
    <location>
        <begin position="34"/>
        <end position="53"/>
    </location>
</feature>
<accession>A0A2P7ZQI0</accession>
<feature type="compositionally biased region" description="Basic and acidic residues" evidence="1">
    <location>
        <begin position="222"/>
        <end position="233"/>
    </location>
</feature>
<gene>
    <name evidence="2" type="ORF">B9Z65_405</name>
</gene>
<sequence length="329" mass="37044">MGWLWSTKPTADGLDGLDAQTRAALDREAPSPQPSLTTNPSEPATPPSAQTYRQRLGLEAPPPSPPAPAASPSQHSSDPNPSTAPPQSLYPDGRYTHLWSTYTPPREAQHSTASQDQLTSLLTSYQTRRAEVSRAALENCVLEHIAENECFASGSLSRKMRGCREESKRFNRCYSLQARFLKAMGYMDLEVDRDGNGEERREAMRSRADGIWVEVRRREEEGERAKREGREAPEFGPLSLGVKGEGTEEDMLRYFGERGQRVREELKGLGREEREMELRLRVAEAKADEGYGVQVGRFFEQEKVDRRGRKEQGTSTLGDWLKWLGGWSQ</sequence>
<evidence type="ECO:0000313" key="2">
    <source>
        <dbReference type="EMBL" id="PSK50461.1"/>
    </source>
</evidence>
<evidence type="ECO:0000256" key="1">
    <source>
        <dbReference type="SAM" id="MobiDB-lite"/>
    </source>
</evidence>
<keyword evidence="3" id="KW-1185">Reference proteome</keyword>
<reference evidence="2 3" key="1">
    <citation type="submission" date="2017-05" db="EMBL/GenBank/DDBJ databases">
        <title>Draft genome sequence of Elsinoe australis.</title>
        <authorList>
            <person name="Cheng Q."/>
        </authorList>
    </citation>
    <scope>NUCLEOTIDE SEQUENCE [LARGE SCALE GENOMIC DNA]</scope>
    <source>
        <strain evidence="2 3">NL1</strain>
    </source>
</reference>
<dbReference type="STRING" id="40998.A0A2P7ZQI0"/>
<organism evidence="2 3">
    <name type="scientific">Elsinoe australis</name>
    <dbReference type="NCBI Taxonomy" id="40998"/>
    <lineage>
        <taxon>Eukaryota</taxon>
        <taxon>Fungi</taxon>
        <taxon>Dikarya</taxon>
        <taxon>Ascomycota</taxon>
        <taxon>Pezizomycotina</taxon>
        <taxon>Dothideomycetes</taxon>
        <taxon>Dothideomycetidae</taxon>
        <taxon>Myriangiales</taxon>
        <taxon>Elsinoaceae</taxon>
        <taxon>Elsinoe</taxon>
    </lineage>
</organism>
<feature type="region of interest" description="Disordered" evidence="1">
    <location>
        <begin position="222"/>
        <end position="242"/>
    </location>
</feature>
<name>A0A2P7ZQI0_9PEZI</name>
<proteinExistence type="predicted"/>
<evidence type="ECO:0000313" key="3">
    <source>
        <dbReference type="Proteomes" id="UP000243723"/>
    </source>
</evidence>
<protein>
    <submittedName>
        <fullName evidence="2">GTPase-activating protein BEM2/IPL2</fullName>
    </submittedName>
</protein>
<dbReference type="OrthoDB" id="2103031at2759"/>
<dbReference type="Proteomes" id="UP000243723">
    <property type="component" value="Unassembled WGS sequence"/>
</dbReference>